<dbReference type="GO" id="GO:0009279">
    <property type="term" value="C:cell outer membrane"/>
    <property type="evidence" value="ECO:0007669"/>
    <property type="project" value="UniProtKB-SubCell"/>
</dbReference>
<dbReference type="InterPro" id="IPR012944">
    <property type="entry name" value="SusD_RagB_dom"/>
</dbReference>
<accession>A0A7W6HY55</accession>
<evidence type="ECO:0000256" key="2">
    <source>
        <dbReference type="ARBA" id="ARBA00006275"/>
    </source>
</evidence>
<evidence type="ECO:0000259" key="6">
    <source>
        <dbReference type="Pfam" id="PF07980"/>
    </source>
</evidence>
<evidence type="ECO:0000259" key="7">
    <source>
        <dbReference type="Pfam" id="PF14322"/>
    </source>
</evidence>
<name>A0A7W6HY55_9BACT</name>
<keyword evidence="5" id="KW-0998">Cell outer membrane</keyword>
<dbReference type="RefSeq" id="WP_124316040.1">
    <property type="nucleotide sequence ID" value="NZ_AP028155.1"/>
</dbReference>
<evidence type="ECO:0000256" key="3">
    <source>
        <dbReference type="ARBA" id="ARBA00022729"/>
    </source>
</evidence>
<dbReference type="AlphaFoldDB" id="A0A7W6HY55"/>
<dbReference type="InterPro" id="IPR033985">
    <property type="entry name" value="SusD-like_N"/>
</dbReference>
<dbReference type="GeneID" id="93102680"/>
<organism evidence="8 9">
    <name type="scientific">Butyricimonas faecihominis</name>
    <dbReference type="NCBI Taxonomy" id="1472416"/>
    <lineage>
        <taxon>Bacteria</taxon>
        <taxon>Pseudomonadati</taxon>
        <taxon>Bacteroidota</taxon>
        <taxon>Bacteroidia</taxon>
        <taxon>Bacteroidales</taxon>
        <taxon>Odoribacteraceae</taxon>
        <taxon>Butyricimonas</taxon>
    </lineage>
</organism>
<gene>
    <name evidence="8" type="ORF">GGR14_002651</name>
</gene>
<dbReference type="Gene3D" id="1.25.40.390">
    <property type="match status" value="1"/>
</dbReference>
<evidence type="ECO:0000256" key="4">
    <source>
        <dbReference type="ARBA" id="ARBA00023136"/>
    </source>
</evidence>
<dbReference type="Pfam" id="PF07980">
    <property type="entry name" value="SusD_RagB"/>
    <property type="match status" value="1"/>
</dbReference>
<proteinExistence type="inferred from homology"/>
<dbReference type="Proteomes" id="UP000546007">
    <property type="component" value="Unassembled WGS sequence"/>
</dbReference>
<dbReference type="EMBL" id="JACIES010000006">
    <property type="protein sequence ID" value="MBB4026850.1"/>
    <property type="molecule type" value="Genomic_DNA"/>
</dbReference>
<protein>
    <recommendedName>
        <fullName evidence="10">RagB/SusD family nutrient uptake outer membrane protein</fullName>
    </recommendedName>
</protein>
<keyword evidence="9" id="KW-1185">Reference proteome</keyword>
<evidence type="ECO:0000256" key="1">
    <source>
        <dbReference type="ARBA" id="ARBA00004442"/>
    </source>
</evidence>
<evidence type="ECO:0000313" key="8">
    <source>
        <dbReference type="EMBL" id="MBB4026850.1"/>
    </source>
</evidence>
<reference evidence="8 9" key="1">
    <citation type="submission" date="2020-08" db="EMBL/GenBank/DDBJ databases">
        <title>Genomic Encyclopedia of Type Strains, Phase IV (KMG-IV): sequencing the most valuable type-strain genomes for metagenomic binning, comparative biology and taxonomic classification.</title>
        <authorList>
            <person name="Goeker M."/>
        </authorList>
    </citation>
    <scope>NUCLEOTIDE SEQUENCE [LARGE SCALE GENOMIC DNA]</scope>
    <source>
        <strain evidence="8 9">DSM 105721</strain>
    </source>
</reference>
<dbReference type="Pfam" id="PF14322">
    <property type="entry name" value="SusD-like_3"/>
    <property type="match status" value="1"/>
</dbReference>
<keyword evidence="3" id="KW-0732">Signal</keyword>
<evidence type="ECO:0008006" key="10">
    <source>
        <dbReference type="Google" id="ProtNLM"/>
    </source>
</evidence>
<comment type="subcellular location">
    <subcellularLocation>
        <location evidence="1">Cell outer membrane</location>
    </subcellularLocation>
</comment>
<dbReference type="InterPro" id="IPR011990">
    <property type="entry name" value="TPR-like_helical_dom_sf"/>
</dbReference>
<sequence length="646" mass="74515">MKRLLLVLLIPLFLLLGCDSFLDIVPEEDMTTLNSVFETRDDALLWLQSCYTFLQNSTPCLSGNEAFLGADEVVTGDYQRNRGWIGLNIGAGLQNALDPYGDIWSKRYGSYGKRDYYAGINLCNVFIDKIDQVYNMEAYEKREWKAEIKALKAYMYFELVRHYGPIILVPENLDPNLDIHDMQVPRSHVDTCFNAIVRLCDEAAADLTSLDLKESSRRAYFSKESALALKAIALLYQASDLFNGNLDYINFVNKNGEPLFSSTKDKEKWKRAAEAAEEAIQVCLENGKHLVNDQYASTTLQTYMLNIERSIQTWGFLSDEALLMIKGKGTEGGDDFFFYTLPDITIDPNHYLTGTSMSPSLKMVEMFYTVNGLPIDQDPSFGGGNIYAMTQETDPYYTDVVVMREDIPVLHTRREPRFYATIAADRCYWRLGKNIDNLYKVEAYRGETFGLKEKRINSTAPQNLSGYWIKKWTSSDIPLFNYVNNVKGMGDYPYPVIRIAELYLIAAEAWNEYLTTPDNRVYDNLNEIRKRAGIPTVQESWAMARDKNKVNSQVGMREIIRQEWNIEFAFEGRRYWNLRRWKTAHLEMNENQYGWNVLGDTREKFYNNSRPVIVNSKNKFVAPRDYLYPIRSEEILISGCVQNPGW</sequence>
<dbReference type="PROSITE" id="PS51257">
    <property type="entry name" value="PROKAR_LIPOPROTEIN"/>
    <property type="match status" value="1"/>
</dbReference>
<evidence type="ECO:0000256" key="5">
    <source>
        <dbReference type="ARBA" id="ARBA00023237"/>
    </source>
</evidence>
<evidence type="ECO:0000313" key="9">
    <source>
        <dbReference type="Proteomes" id="UP000546007"/>
    </source>
</evidence>
<feature type="domain" description="SusD-like N-terminal" evidence="7">
    <location>
        <begin position="114"/>
        <end position="229"/>
    </location>
</feature>
<keyword evidence="4" id="KW-0472">Membrane</keyword>
<comment type="caution">
    <text evidence="8">The sequence shown here is derived from an EMBL/GenBank/DDBJ whole genome shotgun (WGS) entry which is preliminary data.</text>
</comment>
<dbReference type="SUPFAM" id="SSF48452">
    <property type="entry name" value="TPR-like"/>
    <property type="match status" value="1"/>
</dbReference>
<comment type="similarity">
    <text evidence="2">Belongs to the SusD family.</text>
</comment>
<dbReference type="OrthoDB" id="724176at2"/>
<feature type="domain" description="RagB/SusD" evidence="6">
    <location>
        <begin position="347"/>
        <end position="646"/>
    </location>
</feature>